<proteinExistence type="predicted"/>
<name>A0ABS8AB45_9BACT</name>
<comment type="caution">
    <text evidence="1">The sequence shown here is derived from an EMBL/GenBank/DDBJ whole genome shotgun (WGS) entry which is preliminary data.</text>
</comment>
<sequence>MWGIQPWDNDRAADWFANLLDKSALPDRVRATLEVAETAEPDEENAPLLRAAAYCLVQFGHVYVWPVKHLTADLARAIKALQIVEEDDEYCYSEEIRAAVANERQTLQLRLDSLPC</sequence>
<dbReference type="Proteomes" id="UP001165297">
    <property type="component" value="Unassembled WGS sequence"/>
</dbReference>
<organism evidence="1 2">
    <name type="scientific">Hymenobacter nitidus</name>
    <dbReference type="NCBI Taxonomy" id="2880929"/>
    <lineage>
        <taxon>Bacteria</taxon>
        <taxon>Pseudomonadati</taxon>
        <taxon>Bacteroidota</taxon>
        <taxon>Cytophagia</taxon>
        <taxon>Cytophagales</taxon>
        <taxon>Hymenobacteraceae</taxon>
        <taxon>Hymenobacter</taxon>
    </lineage>
</organism>
<dbReference type="InterPro" id="IPR025355">
    <property type="entry name" value="DUF4259"/>
</dbReference>
<accession>A0ABS8AB45</accession>
<evidence type="ECO:0000313" key="1">
    <source>
        <dbReference type="EMBL" id="MCB2377399.1"/>
    </source>
</evidence>
<keyword evidence="2" id="KW-1185">Reference proteome</keyword>
<dbReference type="Pfam" id="PF14078">
    <property type="entry name" value="DUF4259"/>
    <property type="match status" value="1"/>
</dbReference>
<evidence type="ECO:0000313" key="2">
    <source>
        <dbReference type="Proteomes" id="UP001165297"/>
    </source>
</evidence>
<gene>
    <name evidence="1" type="ORF">LGH70_07395</name>
</gene>
<reference evidence="1" key="1">
    <citation type="submission" date="2021-10" db="EMBL/GenBank/DDBJ databases">
        <authorList>
            <person name="Dean J.D."/>
            <person name="Kim M.K."/>
            <person name="Newey C.N."/>
            <person name="Stoker T.S."/>
            <person name="Thompson D.W."/>
            <person name="Grose J.H."/>
        </authorList>
    </citation>
    <scope>NUCLEOTIDE SEQUENCE</scope>
    <source>
        <strain evidence="1">BT635</strain>
    </source>
</reference>
<protein>
    <submittedName>
        <fullName evidence="1">DUF4259 domain-containing protein</fullName>
    </submittedName>
</protein>
<dbReference type="EMBL" id="JAJADQ010000003">
    <property type="protein sequence ID" value="MCB2377399.1"/>
    <property type="molecule type" value="Genomic_DNA"/>
</dbReference>
<dbReference type="RefSeq" id="WP_226184256.1">
    <property type="nucleotide sequence ID" value="NZ_JAJADQ010000003.1"/>
</dbReference>